<dbReference type="Gene3D" id="1.10.390.10">
    <property type="entry name" value="Neutral Protease Domain 2"/>
    <property type="match status" value="1"/>
</dbReference>
<dbReference type="PANTHER" id="PTHR11533:SF18">
    <property type="entry name" value="FI02158P"/>
    <property type="match status" value="1"/>
</dbReference>
<sequence>MKTLVCVLACMCVSSYSLPPDKMHAFHIIKTRSIDLNNAHGLVMETRLEKTVEPTGYRLELEPYLEDAVFKGHVSINVTWLENTDEVSLHCAHEIEITESEVKAYMPSDSKELLKIPIKKMSTDPKKPILTLRLEKTVPKSSVGFLNFSFKGNMQTSSTEAFFKTTYVTEESDRIVAATQFRPNNARRMFPCFDEPAYKTPFELSVVRPRSMVALSNTAVARTEDINGEPNAVWDHFERTPPMSTFTLGLVIADLKQLGESTLYKDDNGNNIELRVWGRPEYLQALEGVNEKLAQVFAEVANFWQVPLPLTKLDIVALPNYQGNKPADNWGLIVFKESDVSSRGLLQLAAELSYEWLGALATPAWWSDAHINKALVGYLAAEIAFKINNGLEMEGKWPMTVLYSLYYEFSKRYPHSRITGMKQETACTKIELLFRMFNYTIGGDTFKKGVWLLMEARKFKTFTGDDIWNALNAAAENFHKKPTYIDVKTVAKSWIEKDRLPLITVNRNYETNSAMVTQKVYLRERPHDVPDAAKMLWWVPLVVARSDNFDFTNTTPADWMKNQRELKLVNMPDNDHFIIVNPEEIAPFPVNYDKDNWNLISAYLQSENRTNIPELTRAKLLHDAWNLAYAGQLSFATAFNMTLFLKHEQHHLVWDPVFTMIDHVGRHICCGIYDKFHAYVRILLTPLYKELIKDVRENEENWHKNLRSASRRFLCRAGYAPCVREAQEQFAVWLNAPNPDEGNPISNQYLCPVFQWGTQKEWDFGLQRVINFPPSRKQSERTYLLKTLAGCPIDEIKIQKLLNITILEGNGNFTETDLFLIFSMLTGSSQGYTALFHFLNNNWDTLKEKFASKTNTWDNLITSATSEFKTQAGLELVSNLYVAHQGEFGSAEHIIEKSMRNIREEAKWSAENLPVIEKWLDNYLNNADDKDDQYIRKFQ</sequence>
<feature type="domain" description="Peptidase M1 membrane alanine aminopeptidase" evidence="13">
    <location>
        <begin position="292"/>
        <end position="494"/>
    </location>
</feature>
<dbReference type="InterPro" id="IPR042097">
    <property type="entry name" value="Aminopeptidase_N-like_N_sf"/>
</dbReference>
<evidence type="ECO:0000256" key="12">
    <source>
        <dbReference type="SAM" id="SignalP"/>
    </source>
</evidence>
<dbReference type="GO" id="GO:0005615">
    <property type="term" value="C:extracellular space"/>
    <property type="evidence" value="ECO:0007669"/>
    <property type="project" value="TreeGrafter"/>
</dbReference>
<dbReference type="GO" id="GO:0004177">
    <property type="term" value="F:aminopeptidase activity"/>
    <property type="evidence" value="ECO:0007669"/>
    <property type="project" value="UniProtKB-KW"/>
</dbReference>
<organism evidence="16 17">
    <name type="scientific">Euphydryas editha</name>
    <name type="common">Edith's checkerspot</name>
    <dbReference type="NCBI Taxonomy" id="104508"/>
    <lineage>
        <taxon>Eukaryota</taxon>
        <taxon>Metazoa</taxon>
        <taxon>Ecdysozoa</taxon>
        <taxon>Arthropoda</taxon>
        <taxon>Hexapoda</taxon>
        <taxon>Insecta</taxon>
        <taxon>Pterygota</taxon>
        <taxon>Neoptera</taxon>
        <taxon>Endopterygota</taxon>
        <taxon>Lepidoptera</taxon>
        <taxon>Glossata</taxon>
        <taxon>Ditrysia</taxon>
        <taxon>Papilionoidea</taxon>
        <taxon>Nymphalidae</taxon>
        <taxon>Nymphalinae</taxon>
        <taxon>Euphydryas</taxon>
    </lineage>
</organism>
<accession>A0AAU9V6R3</accession>
<keyword evidence="3" id="KW-0325">Glycoprotein</keyword>
<dbReference type="Pfam" id="PF11838">
    <property type="entry name" value="ERAP1_C"/>
    <property type="match status" value="1"/>
</dbReference>
<dbReference type="InterPro" id="IPR045357">
    <property type="entry name" value="Aminopeptidase_N-like_N"/>
</dbReference>
<protein>
    <recommendedName>
        <fullName evidence="11">Aminopeptidase</fullName>
        <ecNumber evidence="11">3.4.11.-</ecNumber>
    </recommendedName>
</protein>
<feature type="signal peptide" evidence="12">
    <location>
        <begin position="1"/>
        <end position="17"/>
    </location>
</feature>
<dbReference type="FunFam" id="1.25.50.20:FF:000005">
    <property type="entry name" value="Aminopeptidase N-like protein"/>
    <property type="match status" value="1"/>
</dbReference>
<dbReference type="EMBL" id="CAKOGL010000028">
    <property type="protein sequence ID" value="CAH2105892.1"/>
    <property type="molecule type" value="Genomic_DNA"/>
</dbReference>
<dbReference type="GO" id="GO:0008270">
    <property type="term" value="F:zinc ion binding"/>
    <property type="evidence" value="ECO:0007669"/>
    <property type="project" value="UniProtKB-UniRule"/>
</dbReference>
<dbReference type="InterPro" id="IPR050344">
    <property type="entry name" value="Peptidase_M1_aminopeptidases"/>
</dbReference>
<name>A0AAU9V6R3_EUPED</name>
<keyword evidence="5 11" id="KW-0479">Metal-binding</keyword>
<evidence type="ECO:0000256" key="11">
    <source>
        <dbReference type="RuleBase" id="RU364040"/>
    </source>
</evidence>
<evidence type="ECO:0000256" key="7">
    <source>
        <dbReference type="ARBA" id="ARBA00022833"/>
    </source>
</evidence>
<dbReference type="Pfam" id="PF17900">
    <property type="entry name" value="Peptidase_M1_N"/>
    <property type="match status" value="1"/>
</dbReference>
<dbReference type="GO" id="GO:0005737">
    <property type="term" value="C:cytoplasm"/>
    <property type="evidence" value="ECO:0007669"/>
    <property type="project" value="TreeGrafter"/>
</dbReference>
<evidence type="ECO:0000256" key="6">
    <source>
        <dbReference type="ARBA" id="ARBA00022801"/>
    </source>
</evidence>
<keyword evidence="12" id="KW-0732">Signal</keyword>
<evidence type="ECO:0000256" key="8">
    <source>
        <dbReference type="ARBA" id="ARBA00023049"/>
    </source>
</evidence>
<dbReference type="AlphaFoldDB" id="A0AAU9V6R3"/>
<comment type="cofactor">
    <cofactor evidence="11">
        <name>Zn(2+)</name>
        <dbReference type="ChEBI" id="CHEBI:29105"/>
    </cofactor>
    <text evidence="11">Binds 1 zinc ion per subunit.</text>
</comment>
<evidence type="ECO:0000256" key="5">
    <source>
        <dbReference type="ARBA" id="ARBA00022723"/>
    </source>
</evidence>
<dbReference type="GO" id="GO:0005886">
    <property type="term" value="C:plasma membrane"/>
    <property type="evidence" value="ECO:0007669"/>
    <property type="project" value="UniProtKB-SubCell"/>
</dbReference>
<dbReference type="SUPFAM" id="SSF55486">
    <property type="entry name" value="Metalloproteases ('zincins'), catalytic domain"/>
    <property type="match status" value="1"/>
</dbReference>
<dbReference type="SUPFAM" id="SSF63737">
    <property type="entry name" value="Leukotriene A4 hydrolase N-terminal domain"/>
    <property type="match status" value="1"/>
</dbReference>
<dbReference type="InterPro" id="IPR014782">
    <property type="entry name" value="Peptidase_M1_dom"/>
</dbReference>
<feature type="domain" description="ERAP1-like C-terminal" evidence="14">
    <location>
        <begin position="577"/>
        <end position="903"/>
    </location>
</feature>
<gene>
    <name evidence="16" type="ORF">EEDITHA_LOCUS20092</name>
</gene>
<feature type="active site" description="Proton acceptor" evidence="10">
    <location>
        <position position="351"/>
    </location>
</feature>
<keyword evidence="6 11" id="KW-0378">Hydrolase</keyword>
<feature type="chain" id="PRO_5043493927" description="Aminopeptidase" evidence="12">
    <location>
        <begin position="18"/>
        <end position="939"/>
    </location>
</feature>
<evidence type="ECO:0000256" key="4">
    <source>
        <dbReference type="ARBA" id="ARBA00022670"/>
    </source>
</evidence>
<keyword evidence="9" id="KW-0449">Lipoprotein</keyword>
<dbReference type="InterPro" id="IPR024571">
    <property type="entry name" value="ERAP1-like_C_dom"/>
</dbReference>
<dbReference type="GO" id="GO:0098552">
    <property type="term" value="C:side of membrane"/>
    <property type="evidence" value="ECO:0007669"/>
    <property type="project" value="UniProtKB-KW"/>
</dbReference>
<keyword evidence="11" id="KW-0031">Aminopeptidase</keyword>
<dbReference type="Gene3D" id="2.60.40.1730">
    <property type="entry name" value="tricorn interacting facor f3 domain"/>
    <property type="match status" value="1"/>
</dbReference>
<dbReference type="CDD" id="cd09601">
    <property type="entry name" value="M1_APN-Q_like"/>
    <property type="match status" value="1"/>
</dbReference>
<dbReference type="Gene3D" id="2.60.40.1910">
    <property type="match status" value="1"/>
</dbReference>
<keyword evidence="17" id="KW-1185">Reference proteome</keyword>
<evidence type="ECO:0000256" key="3">
    <source>
        <dbReference type="ARBA" id="ARBA00022622"/>
    </source>
</evidence>
<keyword evidence="3" id="KW-0472">Membrane</keyword>
<evidence type="ECO:0000259" key="15">
    <source>
        <dbReference type="Pfam" id="PF17900"/>
    </source>
</evidence>
<dbReference type="FunFam" id="2.60.40.1910:FF:000013">
    <property type="entry name" value="Aminopeptidase"/>
    <property type="match status" value="1"/>
</dbReference>
<dbReference type="GO" id="GO:0006508">
    <property type="term" value="P:proteolysis"/>
    <property type="evidence" value="ECO:0007669"/>
    <property type="project" value="UniProtKB-KW"/>
</dbReference>
<evidence type="ECO:0000256" key="9">
    <source>
        <dbReference type="ARBA" id="ARBA00023288"/>
    </source>
</evidence>
<dbReference type="InterPro" id="IPR027268">
    <property type="entry name" value="Peptidase_M4/M1_CTD_sf"/>
</dbReference>
<dbReference type="PRINTS" id="PR00756">
    <property type="entry name" value="ALADIPTASE"/>
</dbReference>
<evidence type="ECO:0000313" key="17">
    <source>
        <dbReference type="Proteomes" id="UP001153954"/>
    </source>
</evidence>
<dbReference type="EC" id="3.4.11.-" evidence="11"/>
<keyword evidence="8 11" id="KW-0482">Metalloprotease</keyword>
<dbReference type="Gene3D" id="1.25.50.20">
    <property type="match status" value="1"/>
</dbReference>
<reference evidence="16" key="1">
    <citation type="submission" date="2022-03" db="EMBL/GenBank/DDBJ databases">
        <authorList>
            <person name="Tunstrom K."/>
        </authorList>
    </citation>
    <scope>NUCLEOTIDE SEQUENCE</scope>
</reference>
<evidence type="ECO:0000313" key="16">
    <source>
        <dbReference type="EMBL" id="CAH2105892.1"/>
    </source>
</evidence>
<comment type="subcellular location">
    <subcellularLocation>
        <location evidence="1">Cell membrane</location>
        <topology evidence="1">Lipid-anchor</topology>
        <topology evidence="1">GPI-anchor</topology>
    </subcellularLocation>
</comment>
<dbReference type="InterPro" id="IPR034016">
    <property type="entry name" value="M1_APN-typ"/>
</dbReference>
<evidence type="ECO:0000259" key="13">
    <source>
        <dbReference type="Pfam" id="PF01433"/>
    </source>
</evidence>
<dbReference type="GO" id="GO:0008237">
    <property type="term" value="F:metallopeptidase activity"/>
    <property type="evidence" value="ECO:0007669"/>
    <property type="project" value="UniProtKB-KW"/>
</dbReference>
<comment type="caution">
    <text evidence="16">The sequence shown here is derived from an EMBL/GenBank/DDBJ whole genome shotgun (WGS) entry which is preliminary data.</text>
</comment>
<dbReference type="Proteomes" id="UP001153954">
    <property type="component" value="Unassembled WGS sequence"/>
</dbReference>
<dbReference type="PANTHER" id="PTHR11533">
    <property type="entry name" value="PROTEASE M1 ZINC METALLOPROTEASE"/>
    <property type="match status" value="1"/>
</dbReference>
<keyword evidence="4 11" id="KW-0645">Protease</keyword>
<dbReference type="Pfam" id="PF01433">
    <property type="entry name" value="Peptidase_M1"/>
    <property type="match status" value="1"/>
</dbReference>
<evidence type="ECO:0000256" key="2">
    <source>
        <dbReference type="ARBA" id="ARBA00010136"/>
    </source>
</evidence>
<dbReference type="InterPro" id="IPR001930">
    <property type="entry name" value="Peptidase_M1"/>
</dbReference>
<evidence type="ECO:0000256" key="1">
    <source>
        <dbReference type="ARBA" id="ARBA00004609"/>
    </source>
</evidence>
<keyword evidence="3" id="KW-0336">GPI-anchor</keyword>
<feature type="domain" description="Aminopeptidase N-like N-terminal" evidence="15">
    <location>
        <begin position="54"/>
        <end position="246"/>
    </location>
</feature>
<proteinExistence type="inferred from homology"/>
<comment type="similarity">
    <text evidence="2 11">Belongs to the peptidase M1 family.</text>
</comment>
<evidence type="ECO:0000259" key="14">
    <source>
        <dbReference type="Pfam" id="PF11838"/>
    </source>
</evidence>
<keyword evidence="7 11" id="KW-0862">Zinc</keyword>
<evidence type="ECO:0000256" key="10">
    <source>
        <dbReference type="PIRSR" id="PIRSR634016-1"/>
    </source>
</evidence>